<dbReference type="EMBL" id="LR796257">
    <property type="protein sequence ID" value="CAB4132157.1"/>
    <property type="molecule type" value="Genomic_DNA"/>
</dbReference>
<sequence length="122" mass="13335">MSNNFSAVVTLGKDAETRQAGSSTVTSFSGANNIGHGDKKQTLWIKCSVWGDRGSKSAQYLLKGGQVWVSGELSTREYEGKTYFELNVSQFNFVGKKTDAQPSQVDPQNNQNAGDYNDDVPF</sequence>
<dbReference type="InterPro" id="IPR011344">
    <property type="entry name" value="ssDNA-bd"/>
</dbReference>
<dbReference type="CDD" id="cd04496">
    <property type="entry name" value="SSB_OBF"/>
    <property type="match status" value="1"/>
</dbReference>
<dbReference type="GO" id="GO:0006260">
    <property type="term" value="P:DNA replication"/>
    <property type="evidence" value="ECO:0007669"/>
    <property type="project" value="InterPro"/>
</dbReference>
<evidence type="ECO:0000256" key="2">
    <source>
        <dbReference type="PIRNR" id="PIRNR002070"/>
    </source>
</evidence>
<dbReference type="PANTHER" id="PTHR10302:SF0">
    <property type="entry name" value="SINGLE-STRANDED DNA-BINDING PROTEIN, MITOCHONDRIAL"/>
    <property type="match status" value="1"/>
</dbReference>
<dbReference type="GO" id="GO:0003697">
    <property type="term" value="F:single-stranded DNA binding"/>
    <property type="evidence" value="ECO:0007669"/>
    <property type="project" value="InterPro"/>
</dbReference>
<dbReference type="Pfam" id="PF00436">
    <property type="entry name" value="SSB"/>
    <property type="match status" value="1"/>
</dbReference>
<dbReference type="SUPFAM" id="SSF50249">
    <property type="entry name" value="Nucleic acid-binding proteins"/>
    <property type="match status" value="1"/>
</dbReference>
<proteinExistence type="predicted"/>
<feature type="region of interest" description="Disordered" evidence="3">
    <location>
        <begin position="97"/>
        <end position="122"/>
    </location>
</feature>
<dbReference type="InterPro" id="IPR012340">
    <property type="entry name" value="NA-bd_OB-fold"/>
</dbReference>
<evidence type="ECO:0000256" key="3">
    <source>
        <dbReference type="SAM" id="MobiDB-lite"/>
    </source>
</evidence>
<name>A0A6J5LGE1_9CAUD</name>
<evidence type="ECO:0000313" key="4">
    <source>
        <dbReference type="EMBL" id="CAB4132157.1"/>
    </source>
</evidence>
<dbReference type="InterPro" id="IPR000424">
    <property type="entry name" value="Primosome_PriB/ssb"/>
</dbReference>
<protein>
    <recommendedName>
        <fullName evidence="2">Single-stranded DNA-binding protein</fullName>
    </recommendedName>
</protein>
<feature type="compositionally biased region" description="Polar residues" evidence="3">
    <location>
        <begin position="100"/>
        <end position="114"/>
    </location>
</feature>
<reference evidence="4" key="1">
    <citation type="submission" date="2020-04" db="EMBL/GenBank/DDBJ databases">
        <authorList>
            <person name="Chiriac C."/>
            <person name="Salcher M."/>
            <person name="Ghai R."/>
            <person name="Kavagutti S V."/>
        </authorList>
    </citation>
    <scope>NUCLEOTIDE SEQUENCE</scope>
</reference>
<evidence type="ECO:0000256" key="1">
    <source>
        <dbReference type="ARBA" id="ARBA00023125"/>
    </source>
</evidence>
<accession>A0A6J5LGE1</accession>
<keyword evidence="1 2" id="KW-0238">DNA-binding</keyword>
<dbReference type="PANTHER" id="PTHR10302">
    <property type="entry name" value="SINGLE-STRANDED DNA-BINDING PROTEIN"/>
    <property type="match status" value="1"/>
</dbReference>
<dbReference type="GO" id="GO:0009295">
    <property type="term" value="C:nucleoid"/>
    <property type="evidence" value="ECO:0007669"/>
    <property type="project" value="TreeGrafter"/>
</dbReference>
<dbReference type="PIRSF" id="PIRSF002070">
    <property type="entry name" value="SSB"/>
    <property type="match status" value="1"/>
</dbReference>
<dbReference type="Gene3D" id="2.40.50.140">
    <property type="entry name" value="Nucleic acid-binding proteins"/>
    <property type="match status" value="1"/>
</dbReference>
<gene>
    <name evidence="4" type="ORF">UFOVP136_58</name>
</gene>
<dbReference type="PROSITE" id="PS50935">
    <property type="entry name" value="SSB"/>
    <property type="match status" value="1"/>
</dbReference>
<organism evidence="4">
    <name type="scientific">uncultured Caudovirales phage</name>
    <dbReference type="NCBI Taxonomy" id="2100421"/>
    <lineage>
        <taxon>Viruses</taxon>
        <taxon>Duplodnaviria</taxon>
        <taxon>Heunggongvirae</taxon>
        <taxon>Uroviricota</taxon>
        <taxon>Caudoviricetes</taxon>
        <taxon>Peduoviridae</taxon>
        <taxon>Maltschvirus</taxon>
        <taxon>Maltschvirus maltsch</taxon>
    </lineage>
</organism>